<accession>A0A3A8KXG8</accession>
<evidence type="ECO:0008006" key="4">
    <source>
        <dbReference type="Google" id="ProtNLM"/>
    </source>
</evidence>
<protein>
    <recommendedName>
        <fullName evidence="4">Cytochrome c domain-containing protein</fullName>
    </recommendedName>
</protein>
<keyword evidence="3" id="KW-1185">Reference proteome</keyword>
<feature type="region of interest" description="Disordered" evidence="1">
    <location>
        <begin position="13"/>
        <end position="33"/>
    </location>
</feature>
<dbReference type="RefSeq" id="WP_120600945.1">
    <property type="nucleotide sequence ID" value="NZ_RAWE01000006.1"/>
</dbReference>
<name>A0A3A8KXG8_9BACT</name>
<evidence type="ECO:0000256" key="1">
    <source>
        <dbReference type="SAM" id="MobiDB-lite"/>
    </source>
</evidence>
<organism evidence="2 3">
    <name type="scientific">Corallococcus carmarthensis</name>
    <dbReference type="NCBI Taxonomy" id="2316728"/>
    <lineage>
        <taxon>Bacteria</taxon>
        <taxon>Pseudomonadati</taxon>
        <taxon>Myxococcota</taxon>
        <taxon>Myxococcia</taxon>
        <taxon>Myxococcales</taxon>
        <taxon>Cystobacterineae</taxon>
        <taxon>Myxococcaceae</taxon>
        <taxon>Corallococcus</taxon>
    </lineage>
</organism>
<sequence>MLLLVGCKGTIGGSASPDASVPDAGGPPPEPSASACEVEAMAVTRCGGCHGAVPTGGAPMPLNSLDAMRAPSMTDPAVSNAQRSLIRMADTTAPMPPAPGSPATQLEVAVLAGGMSEGMPSCTSSPDGGTPTVVGRL</sequence>
<reference evidence="3" key="1">
    <citation type="submission" date="2018-09" db="EMBL/GenBank/DDBJ databases">
        <authorList>
            <person name="Livingstone P.G."/>
            <person name="Whitworth D.E."/>
        </authorList>
    </citation>
    <scope>NUCLEOTIDE SEQUENCE [LARGE SCALE GENOMIC DNA]</scope>
    <source>
        <strain evidence="3">CA043D</strain>
    </source>
</reference>
<dbReference type="Proteomes" id="UP000268313">
    <property type="component" value="Unassembled WGS sequence"/>
</dbReference>
<proteinExistence type="predicted"/>
<dbReference type="AlphaFoldDB" id="A0A3A8KXG8"/>
<evidence type="ECO:0000313" key="2">
    <source>
        <dbReference type="EMBL" id="RKH07032.1"/>
    </source>
</evidence>
<evidence type="ECO:0000313" key="3">
    <source>
        <dbReference type="Proteomes" id="UP000268313"/>
    </source>
</evidence>
<dbReference type="EMBL" id="RAWE01000006">
    <property type="protein sequence ID" value="RKH07032.1"/>
    <property type="molecule type" value="Genomic_DNA"/>
</dbReference>
<gene>
    <name evidence="2" type="ORF">D7X32_02855</name>
</gene>
<feature type="region of interest" description="Disordered" evidence="1">
    <location>
        <begin position="118"/>
        <end position="137"/>
    </location>
</feature>
<comment type="caution">
    <text evidence="2">The sequence shown here is derived from an EMBL/GenBank/DDBJ whole genome shotgun (WGS) entry which is preliminary data.</text>
</comment>
<dbReference type="OrthoDB" id="9786191at2"/>